<evidence type="ECO:0000313" key="2">
    <source>
        <dbReference type="Proteomes" id="UP000635628"/>
    </source>
</evidence>
<evidence type="ECO:0000313" key="1">
    <source>
        <dbReference type="EMBL" id="CAB5504742.1"/>
    </source>
</evidence>
<sequence length="58" mass="6601">MSLSLVESFSSIEDPRVERHKLHKLIDIIVLTICAVVSGSDGWESIAQFGEEKEDWLR</sequence>
<comment type="caution">
    <text evidence="1">The sequence shown here is derived from an EMBL/GenBank/DDBJ whole genome shotgun (WGS) entry which is preliminary data.</text>
</comment>
<accession>A0ACA8ZRN9</accession>
<proteinExistence type="predicted"/>
<organism evidence="1 2">
    <name type="scientific">Bathymodiolus azoricus thioautotrophic gill symbiont</name>
    <dbReference type="NCBI Taxonomy" id="235205"/>
    <lineage>
        <taxon>Bacteria</taxon>
        <taxon>Pseudomonadati</taxon>
        <taxon>Pseudomonadota</taxon>
        <taxon>Gammaproteobacteria</taxon>
        <taxon>sulfur-oxidizing symbionts</taxon>
    </lineage>
</organism>
<dbReference type="EMBL" id="CAESAP020000266">
    <property type="protein sequence ID" value="CAB5504742.1"/>
    <property type="molecule type" value="Genomic_DNA"/>
</dbReference>
<dbReference type="Proteomes" id="UP000635628">
    <property type="component" value="Unassembled WGS sequence"/>
</dbReference>
<reference evidence="1" key="1">
    <citation type="submission" date="2020-05" db="EMBL/GenBank/DDBJ databases">
        <authorList>
            <person name="Petersen J."/>
            <person name="Sayavedra L."/>
        </authorList>
    </citation>
    <scope>NUCLEOTIDE SEQUENCE</scope>
    <source>
        <strain evidence="1">B azoricus SOX Menez Gwen</strain>
    </source>
</reference>
<protein>
    <submittedName>
        <fullName evidence="1">Uncharacterized protein</fullName>
    </submittedName>
</protein>
<keyword evidence="2" id="KW-1185">Reference proteome</keyword>
<gene>
    <name evidence="1" type="ORF">AZO1586R_1803</name>
</gene>
<name>A0ACA8ZRN9_9GAMM</name>